<evidence type="ECO:0000256" key="5">
    <source>
        <dbReference type="ARBA" id="ARBA00022827"/>
    </source>
</evidence>
<reference evidence="11 12" key="1">
    <citation type="journal article" date="2012" name="Environ. Microbiol.">
        <title>The genome sequence of Desulfatibacillum alkenivorans AK-01: a blueprint for anaerobic alkane oxidation.</title>
        <authorList>
            <person name="Callaghan A.V."/>
            <person name="Morris B.E."/>
            <person name="Pereira I.A."/>
            <person name="McInerney M.J."/>
            <person name="Austin R.N."/>
            <person name="Groves J.T."/>
            <person name="Kukor J.J."/>
            <person name="Suflita J.M."/>
            <person name="Young L.Y."/>
            <person name="Zylstra G.J."/>
            <person name="Wawrik B."/>
        </authorList>
    </citation>
    <scope>NUCLEOTIDE SEQUENCE [LARGE SCALE GENOMIC DNA]</scope>
    <source>
        <strain evidence="11 12">AK-01</strain>
    </source>
</reference>
<protein>
    <submittedName>
        <fullName evidence="11">Acyl-CoA dehydrogenase domain protein</fullName>
    </submittedName>
</protein>
<dbReference type="eggNOG" id="COG1960">
    <property type="taxonomic scope" value="Bacteria"/>
</dbReference>
<feature type="domain" description="Acyl-CoA dehydrogenase/oxidase N-terminal" evidence="10">
    <location>
        <begin position="6"/>
        <end position="127"/>
    </location>
</feature>
<dbReference type="GO" id="GO:0050660">
    <property type="term" value="F:flavin adenine dinucleotide binding"/>
    <property type="evidence" value="ECO:0007669"/>
    <property type="project" value="InterPro"/>
</dbReference>
<feature type="domain" description="Acyl-CoA oxidase/dehydrogenase middle" evidence="9">
    <location>
        <begin position="131"/>
        <end position="225"/>
    </location>
</feature>
<dbReference type="HOGENOM" id="CLU_018204_9_0_7"/>
<keyword evidence="6 7" id="KW-0560">Oxidoreductase</keyword>
<evidence type="ECO:0000256" key="3">
    <source>
        <dbReference type="ARBA" id="ARBA00011881"/>
    </source>
</evidence>
<dbReference type="Pfam" id="PF00441">
    <property type="entry name" value="Acyl-CoA_dh_1"/>
    <property type="match status" value="1"/>
</dbReference>
<keyword evidence="4 7" id="KW-0285">Flavoprotein</keyword>
<comment type="subunit">
    <text evidence="3">Homotetramer.</text>
</comment>
<dbReference type="InterPro" id="IPR006091">
    <property type="entry name" value="Acyl-CoA_Oxase/DH_mid-dom"/>
</dbReference>
<evidence type="ECO:0000313" key="12">
    <source>
        <dbReference type="Proteomes" id="UP000000739"/>
    </source>
</evidence>
<proteinExistence type="inferred from homology"/>
<evidence type="ECO:0000256" key="7">
    <source>
        <dbReference type="RuleBase" id="RU362125"/>
    </source>
</evidence>
<dbReference type="RefSeq" id="WP_015948903.1">
    <property type="nucleotide sequence ID" value="NC_011768.1"/>
</dbReference>
<comment type="similarity">
    <text evidence="2 7">Belongs to the acyl-CoA dehydrogenase family.</text>
</comment>
<dbReference type="InterPro" id="IPR037069">
    <property type="entry name" value="AcylCoA_DH/ox_N_sf"/>
</dbReference>
<accession>B8FMY6</accession>
<dbReference type="InterPro" id="IPR009100">
    <property type="entry name" value="AcylCoA_DH/oxidase_NM_dom_sf"/>
</dbReference>
<evidence type="ECO:0000259" key="10">
    <source>
        <dbReference type="Pfam" id="PF02771"/>
    </source>
</evidence>
<evidence type="ECO:0000256" key="6">
    <source>
        <dbReference type="ARBA" id="ARBA00023002"/>
    </source>
</evidence>
<dbReference type="KEGG" id="dal:Dalk_4173"/>
<dbReference type="SUPFAM" id="SSF47203">
    <property type="entry name" value="Acyl-CoA dehydrogenase C-terminal domain-like"/>
    <property type="match status" value="1"/>
</dbReference>
<feature type="domain" description="Acyl-CoA dehydrogenase/oxidase C-terminal" evidence="8">
    <location>
        <begin position="238"/>
        <end position="390"/>
    </location>
</feature>
<dbReference type="Proteomes" id="UP000000739">
    <property type="component" value="Chromosome"/>
</dbReference>
<dbReference type="SUPFAM" id="SSF56645">
    <property type="entry name" value="Acyl-CoA dehydrogenase NM domain-like"/>
    <property type="match status" value="1"/>
</dbReference>
<dbReference type="InterPro" id="IPR046373">
    <property type="entry name" value="Acyl-CoA_Oxase/DH_mid-dom_sf"/>
</dbReference>
<dbReference type="InterPro" id="IPR036250">
    <property type="entry name" value="AcylCo_DH-like_C"/>
</dbReference>
<dbReference type="InterPro" id="IPR052161">
    <property type="entry name" value="Mycobact_Acyl-CoA_DH"/>
</dbReference>
<gene>
    <name evidence="11" type="ordered locus">Dalk_4173</name>
</gene>
<organism evidence="11 12">
    <name type="scientific">Desulfatibacillum aliphaticivorans</name>
    <dbReference type="NCBI Taxonomy" id="218208"/>
    <lineage>
        <taxon>Bacteria</taxon>
        <taxon>Pseudomonadati</taxon>
        <taxon>Thermodesulfobacteriota</taxon>
        <taxon>Desulfobacteria</taxon>
        <taxon>Desulfobacterales</taxon>
        <taxon>Desulfatibacillaceae</taxon>
        <taxon>Desulfatibacillum</taxon>
    </lineage>
</organism>
<evidence type="ECO:0000256" key="4">
    <source>
        <dbReference type="ARBA" id="ARBA00022630"/>
    </source>
</evidence>
<evidence type="ECO:0000256" key="2">
    <source>
        <dbReference type="ARBA" id="ARBA00009347"/>
    </source>
</evidence>
<dbReference type="AlphaFoldDB" id="B8FMY6"/>
<dbReference type="PANTHER" id="PTHR43292:SF3">
    <property type="entry name" value="ACYL-COA DEHYDROGENASE FADE29"/>
    <property type="match status" value="1"/>
</dbReference>
<dbReference type="Pfam" id="PF02770">
    <property type="entry name" value="Acyl-CoA_dh_M"/>
    <property type="match status" value="1"/>
</dbReference>
<keyword evidence="12" id="KW-1185">Reference proteome</keyword>
<evidence type="ECO:0000259" key="9">
    <source>
        <dbReference type="Pfam" id="PF02770"/>
    </source>
</evidence>
<dbReference type="EMBL" id="CP001322">
    <property type="protein sequence ID" value="ACL05856.1"/>
    <property type="molecule type" value="Genomic_DNA"/>
</dbReference>
<dbReference type="Gene3D" id="1.10.540.10">
    <property type="entry name" value="Acyl-CoA dehydrogenase/oxidase, N-terminal domain"/>
    <property type="match status" value="1"/>
</dbReference>
<evidence type="ECO:0000313" key="11">
    <source>
        <dbReference type="EMBL" id="ACL05856.1"/>
    </source>
</evidence>
<dbReference type="PANTHER" id="PTHR43292">
    <property type="entry name" value="ACYL-COA DEHYDROGENASE"/>
    <property type="match status" value="1"/>
</dbReference>
<dbReference type="Gene3D" id="1.20.140.10">
    <property type="entry name" value="Butyryl-CoA Dehydrogenase, subunit A, domain 3"/>
    <property type="match status" value="1"/>
</dbReference>
<dbReference type="GO" id="GO:0016627">
    <property type="term" value="F:oxidoreductase activity, acting on the CH-CH group of donors"/>
    <property type="evidence" value="ECO:0007669"/>
    <property type="project" value="InterPro"/>
</dbReference>
<dbReference type="Pfam" id="PF02771">
    <property type="entry name" value="Acyl-CoA_dh_N"/>
    <property type="match status" value="1"/>
</dbReference>
<name>B8FMY6_DESAL</name>
<dbReference type="InterPro" id="IPR009075">
    <property type="entry name" value="AcylCo_DH/oxidase_C"/>
</dbReference>
<evidence type="ECO:0000259" key="8">
    <source>
        <dbReference type="Pfam" id="PF00441"/>
    </source>
</evidence>
<sequence length="405" mass="45558">MDYNLTKQQIALKKEFEHFFQEEMKKAPPEYWQSGQFETVYISDAGWEFYKYMKGRYAEKGWAALAWPMEYGGAGLTLMEQLLFDEAQSLYGAPRDIYGIRMFGQAVLVFATEEQRKRILPPIVSGEIQYCQGWSEPNAGSDLAALTTTAVRDGNDYVVNGQKTWTSGAHRSDKIFLLARTDPNSSRGEGLSVFNVDLGLPGIEIRPVHFMNGDHVFNEVYFTDVRVPASELIGGEENDGWRQTRATMNFERSLIAFFAGTRRRLDEFIEYVKTTKRDGRFLAENPIIRHKIAQLHVDIEVGRSLAYSTAFAELSGNMLFSAAAASESRVFGGELYQRVANVTTEIMGLYGQVESSRWAPLNGIASDGYQFNIGFNIGGGTSEIQRNIIAWIGLGMPRLKTVKTK</sequence>
<dbReference type="GO" id="GO:0005886">
    <property type="term" value="C:plasma membrane"/>
    <property type="evidence" value="ECO:0007669"/>
    <property type="project" value="TreeGrafter"/>
</dbReference>
<dbReference type="Gene3D" id="2.40.110.10">
    <property type="entry name" value="Butyryl-CoA Dehydrogenase, subunit A, domain 2"/>
    <property type="match status" value="1"/>
</dbReference>
<evidence type="ECO:0000256" key="1">
    <source>
        <dbReference type="ARBA" id="ARBA00001974"/>
    </source>
</evidence>
<dbReference type="InterPro" id="IPR013786">
    <property type="entry name" value="AcylCoA_DH/ox_N"/>
</dbReference>
<comment type="cofactor">
    <cofactor evidence="1 7">
        <name>FAD</name>
        <dbReference type="ChEBI" id="CHEBI:57692"/>
    </cofactor>
</comment>
<keyword evidence="5 7" id="KW-0274">FAD</keyword>